<keyword evidence="4" id="KW-1185">Reference proteome</keyword>
<dbReference type="EMBL" id="JBHTCP010000004">
    <property type="protein sequence ID" value="MFC7370669.1"/>
    <property type="molecule type" value="Genomic_DNA"/>
</dbReference>
<gene>
    <name evidence="3" type="ORF">ACFQPF_03155</name>
</gene>
<dbReference type="InterPro" id="IPR005105">
    <property type="entry name" value="GlnD_Uridyltrans_N"/>
</dbReference>
<evidence type="ECO:0000313" key="4">
    <source>
        <dbReference type="Proteomes" id="UP001596549"/>
    </source>
</evidence>
<evidence type="ECO:0000259" key="2">
    <source>
        <dbReference type="Pfam" id="PF10335"/>
    </source>
</evidence>
<comment type="caution">
    <text evidence="3">The sequence shown here is derived from an EMBL/GenBank/DDBJ whole genome shotgun (WGS) entry which is preliminary data.</text>
</comment>
<dbReference type="Pfam" id="PF10335">
    <property type="entry name" value="DUF294_C"/>
    <property type="match status" value="1"/>
</dbReference>
<dbReference type="RefSeq" id="WP_379746396.1">
    <property type="nucleotide sequence ID" value="NZ_JBHTCP010000004.1"/>
</dbReference>
<feature type="domain" description="Protein-PII uridylyltransferase N-terminal" evidence="1">
    <location>
        <begin position="47"/>
        <end position="151"/>
    </location>
</feature>
<accession>A0ABW2NJI5</accession>
<name>A0ABW2NJI5_9BACL</name>
<dbReference type="InterPro" id="IPR018821">
    <property type="entry name" value="DUF294_put_nucleoTrafse_sb-bd"/>
</dbReference>
<feature type="domain" description="DUF294" evidence="2">
    <location>
        <begin position="197"/>
        <end position="338"/>
    </location>
</feature>
<sequence length="347" mass="39604">MKTEANDIQSIISSATEPAELKIAHEEIDRYMKRIVYQVELHEVRGLFTEINRLHHSIKSKAIKLAEIELNIKETDRFCWGMMGSGAREEQTVRTDQDNCLFYDEGTMKEEVVSFSSAGVKNLAEAGYPLCSGNVMATNPRWNFASTVWNDSHIPPIVFEDVRYAYILLDVIPIYGNASLLNKVKEKWKLTLCNDGQLLVKMRETAANLHVPLSPLGKIFTERYGNQAGKFNIKIHAYAPLIIAVKYLSLMAGINEVNTYTRLERLSQRGIIDEYLRRELTSALDLFLLLRLNNSAFTPFHKVPLDYIDLESLTKENAHLLKKGLKIVKKLQKVLKRRGCECEAPEQ</sequence>
<dbReference type="CDD" id="cd05401">
    <property type="entry name" value="NT_GlnE_GlnD_like"/>
    <property type="match status" value="1"/>
</dbReference>
<evidence type="ECO:0000313" key="3">
    <source>
        <dbReference type="EMBL" id="MFC7370669.1"/>
    </source>
</evidence>
<protein>
    <submittedName>
        <fullName evidence="3">Nucleotidyltransferase substrate binding domain-containing protein</fullName>
    </submittedName>
</protein>
<dbReference type="Pfam" id="PF03445">
    <property type="entry name" value="DUF294"/>
    <property type="match status" value="1"/>
</dbReference>
<reference evidence="4" key="1">
    <citation type="journal article" date="2019" name="Int. J. Syst. Evol. Microbiol.">
        <title>The Global Catalogue of Microorganisms (GCM) 10K type strain sequencing project: providing services to taxonomists for standard genome sequencing and annotation.</title>
        <authorList>
            <consortium name="The Broad Institute Genomics Platform"/>
            <consortium name="The Broad Institute Genome Sequencing Center for Infectious Disease"/>
            <person name="Wu L."/>
            <person name="Ma J."/>
        </authorList>
    </citation>
    <scope>NUCLEOTIDE SEQUENCE [LARGE SCALE GENOMIC DNA]</scope>
    <source>
        <strain evidence="4">NBRC 106396</strain>
    </source>
</reference>
<proteinExistence type="predicted"/>
<evidence type="ECO:0000259" key="1">
    <source>
        <dbReference type="Pfam" id="PF03445"/>
    </source>
</evidence>
<dbReference type="Proteomes" id="UP001596549">
    <property type="component" value="Unassembled WGS sequence"/>
</dbReference>
<organism evidence="3 4">
    <name type="scientific">Fictibacillus iocasae</name>
    <dbReference type="NCBI Taxonomy" id="2715437"/>
    <lineage>
        <taxon>Bacteria</taxon>
        <taxon>Bacillati</taxon>
        <taxon>Bacillota</taxon>
        <taxon>Bacilli</taxon>
        <taxon>Bacillales</taxon>
        <taxon>Fictibacillaceae</taxon>
        <taxon>Fictibacillus</taxon>
    </lineage>
</organism>